<organism evidence="2 3">
    <name type="scientific">Gekko japonicus</name>
    <name type="common">Schlegel's Japanese gecko</name>
    <dbReference type="NCBI Taxonomy" id="146911"/>
    <lineage>
        <taxon>Eukaryota</taxon>
        <taxon>Metazoa</taxon>
        <taxon>Chordata</taxon>
        <taxon>Craniata</taxon>
        <taxon>Vertebrata</taxon>
        <taxon>Euteleostomi</taxon>
        <taxon>Lepidosauria</taxon>
        <taxon>Squamata</taxon>
        <taxon>Bifurcata</taxon>
        <taxon>Gekkota</taxon>
        <taxon>Gekkonidae</taxon>
        <taxon>Gekkoninae</taxon>
        <taxon>Gekko</taxon>
    </lineage>
</organism>
<feature type="compositionally biased region" description="Acidic residues" evidence="1">
    <location>
        <begin position="437"/>
        <end position="454"/>
    </location>
</feature>
<evidence type="ECO:0000256" key="1">
    <source>
        <dbReference type="SAM" id="MobiDB-lite"/>
    </source>
</evidence>
<feature type="compositionally biased region" description="Polar residues" evidence="1">
    <location>
        <begin position="180"/>
        <end position="189"/>
    </location>
</feature>
<keyword evidence="2" id="KW-1185">Reference proteome</keyword>
<gene>
    <name evidence="3" type="primary">LOC107118243</name>
</gene>
<dbReference type="RefSeq" id="XP_015276031.1">
    <property type="nucleotide sequence ID" value="XM_015420545.1"/>
</dbReference>
<feature type="compositionally biased region" description="Basic and acidic residues" evidence="1">
    <location>
        <begin position="349"/>
        <end position="361"/>
    </location>
</feature>
<accession>A0ABM1KQP4</accession>
<feature type="compositionally biased region" description="Basic and acidic residues" evidence="1">
    <location>
        <begin position="93"/>
        <end position="102"/>
    </location>
</feature>
<feature type="compositionally biased region" description="Low complexity" evidence="1">
    <location>
        <begin position="363"/>
        <end position="372"/>
    </location>
</feature>
<evidence type="ECO:0000313" key="2">
    <source>
        <dbReference type="Proteomes" id="UP000694871"/>
    </source>
</evidence>
<name>A0ABM1KQP4_GEKJA</name>
<dbReference type="Proteomes" id="UP000694871">
    <property type="component" value="Unplaced"/>
</dbReference>
<feature type="compositionally biased region" description="Basic and acidic residues" evidence="1">
    <location>
        <begin position="482"/>
        <end position="493"/>
    </location>
</feature>
<dbReference type="GeneID" id="107118243"/>
<feature type="region of interest" description="Disordered" evidence="1">
    <location>
        <begin position="349"/>
        <end position="511"/>
    </location>
</feature>
<feature type="region of interest" description="Disordered" evidence="1">
    <location>
        <begin position="291"/>
        <end position="316"/>
    </location>
</feature>
<sequence>MKLPGAVKLLISFKVDWPFNPLGKFLEGCQGPEASVTVPQNLQHQHRAHLALTQVVMEGTTPHPLTEKLPSKAVSPPSPGCFPSADFQASHLTRSENQREVSGKPTPFNAEEFNDGKRWSCFSGTSEDSGIEAASVGSPGPEEPLFSVGSKAHNYEPVSQNGSLGRDNSVGEVNPGGTADLNSQDQPKQQALGGESKFTVSANPQEGPEQLPTRVIYSPSSFSSCPAAPGDAVVDKDSPESPFEVIADKLEFDKEFKDALASNSSDIGSNWVMHSERELLTDIPEDSVCEFRAKPRGGGRIPPGPGLSRQSSGTTAALEEVSKCVREMHNFTSEMMSWDLIPKDLEEKTANSLSSEHRAPLTKEGASGAGKAEAGRTSAPYQPLKINAHQKETTPSDLGKQPPQKRMNGETAAVKVAPVVELKTDVRWPNPGSPETADGDSSGESDDTVIEDIVADSAFRGEKGTESSGQPRRPTSAPTASVKKENGSGEPRKPGQGAEKLSKTPEGSWGFIDDFETIQNKADVFGGSSVGAPQFPKRCT</sequence>
<protein>
    <submittedName>
        <fullName evidence="3">Reticulon-3-like</fullName>
    </submittedName>
</protein>
<evidence type="ECO:0000313" key="3">
    <source>
        <dbReference type="RefSeq" id="XP_015276031.1"/>
    </source>
</evidence>
<reference evidence="3" key="1">
    <citation type="submission" date="2025-08" db="UniProtKB">
        <authorList>
            <consortium name="RefSeq"/>
        </authorList>
    </citation>
    <scope>IDENTIFICATION</scope>
</reference>
<feature type="region of interest" description="Disordered" evidence="1">
    <location>
        <begin position="91"/>
        <end position="218"/>
    </location>
</feature>
<proteinExistence type="predicted"/>